<comment type="caution">
    <text evidence="1">The sequence shown here is derived from an EMBL/GenBank/DDBJ whole genome shotgun (WGS) entry which is preliminary data.</text>
</comment>
<dbReference type="STRING" id="1236971.JCM9152_1435"/>
<proteinExistence type="predicted"/>
<accession>W4QDB6</accession>
<gene>
    <name evidence="1" type="ORF">JCM9152_1435</name>
</gene>
<reference evidence="1" key="1">
    <citation type="journal article" date="2014" name="Genome Announc.">
        <title>Draft Genome Sequences of Three Alkaliphilic Bacillus Strains, Bacillus wakoensis JCM 9140T, Bacillus akibai JCM 9157T, and Bacillus hemicellulosilyticus JCM 9152T.</title>
        <authorList>
            <person name="Yuki M."/>
            <person name="Oshima K."/>
            <person name="Suda W."/>
            <person name="Oshida Y."/>
            <person name="Kitamura K."/>
            <person name="Iida T."/>
            <person name="Hattori M."/>
            <person name="Ohkuma M."/>
        </authorList>
    </citation>
    <scope>NUCLEOTIDE SEQUENCE [LARGE SCALE GENOMIC DNA]</scope>
    <source>
        <strain evidence="1">JCM 9152</strain>
    </source>
</reference>
<organism evidence="1 2">
    <name type="scientific">Halalkalibacter hemicellulosilyticusJCM 9152</name>
    <dbReference type="NCBI Taxonomy" id="1236971"/>
    <lineage>
        <taxon>Bacteria</taxon>
        <taxon>Bacillati</taxon>
        <taxon>Bacillota</taxon>
        <taxon>Bacilli</taxon>
        <taxon>Bacillales</taxon>
        <taxon>Bacillaceae</taxon>
        <taxon>Halalkalibacter</taxon>
    </lineage>
</organism>
<evidence type="ECO:0000313" key="2">
    <source>
        <dbReference type="Proteomes" id="UP000018895"/>
    </source>
</evidence>
<keyword evidence="2" id="KW-1185">Reference proteome</keyword>
<dbReference type="Proteomes" id="UP000018895">
    <property type="component" value="Unassembled WGS sequence"/>
</dbReference>
<dbReference type="OrthoDB" id="9773927at2"/>
<evidence type="ECO:0000313" key="1">
    <source>
        <dbReference type="EMBL" id="GAE30040.1"/>
    </source>
</evidence>
<dbReference type="InterPro" id="IPR039498">
    <property type="entry name" value="NTP_transf_5"/>
</dbReference>
<dbReference type="Pfam" id="PF14907">
    <property type="entry name" value="NTP_transf_5"/>
    <property type="match status" value="1"/>
</dbReference>
<dbReference type="RefSeq" id="WP_035342266.1">
    <property type="nucleotide sequence ID" value="NZ_BAUU01000008.1"/>
</dbReference>
<dbReference type="EMBL" id="BAUU01000008">
    <property type="protein sequence ID" value="GAE30040.1"/>
    <property type="molecule type" value="Genomic_DNA"/>
</dbReference>
<evidence type="ECO:0008006" key="3">
    <source>
        <dbReference type="Google" id="ProtNLM"/>
    </source>
</evidence>
<name>W4QDB6_9BACI</name>
<dbReference type="AlphaFoldDB" id="W4QDB6"/>
<sequence length="388" mass="46964">MRREYRFEEKLSLECRYLLKCVMNQPDIDMVHAKKKQWDWDLFFDYAIHHRLYPVLYPSIKSSNVDFPKTIIAALEERYQANTFKMLYFTSEMERLSVRFFEQKLHVLFLKGPILAELYGDLSLRTSSDLDVLVPINELSKLDQLLKEEGFIREEPLPTILNDWKWRQHHTVYKHEESDMKFEVHWRLHPGPGKEISFDTLWTRKRQHSQINGHVYCLGYEDLFVFLIIHGARHGWFRLRWLLDIHHMLHMDLNWEVVCAQIKQYYHPAVAGQALILTSEMFRTKIPEKLTHLMNRKAERLSRTALYYLEDLVDPHSEPLPHEISVYNRRYLFSLMSLKKKCVVMMSYLYPYPEDARTLKLPRKLHYLYFLLRPFLWVWRKTRRVASI</sequence>
<protein>
    <recommendedName>
        <fullName evidence="3">Renal dipeptidase</fullName>
    </recommendedName>
</protein>